<accession>A0A923S1Z5</accession>
<dbReference type="Gene3D" id="1.50.10.140">
    <property type="match status" value="1"/>
</dbReference>
<evidence type="ECO:0000259" key="2">
    <source>
        <dbReference type="Pfam" id="PF11329"/>
    </source>
</evidence>
<keyword evidence="4" id="KW-1185">Reference proteome</keyword>
<organism evidence="3 4">
    <name type="scientific">Ramlibacter albus</name>
    <dbReference type="NCBI Taxonomy" id="2079448"/>
    <lineage>
        <taxon>Bacteria</taxon>
        <taxon>Pseudomonadati</taxon>
        <taxon>Pseudomonadota</taxon>
        <taxon>Betaproteobacteria</taxon>
        <taxon>Burkholderiales</taxon>
        <taxon>Comamonadaceae</taxon>
        <taxon>Ramlibacter</taxon>
    </lineage>
</organism>
<gene>
    <name evidence="3" type="ORF">H8R02_07120</name>
</gene>
<reference evidence="3" key="1">
    <citation type="submission" date="2020-08" db="EMBL/GenBank/DDBJ databases">
        <title>Ramlibacter sp. GTP1 16S ribosomal RNA gene genome sequencing and assembly.</title>
        <authorList>
            <person name="Kang M."/>
        </authorList>
    </citation>
    <scope>NUCLEOTIDE SEQUENCE</scope>
    <source>
        <strain evidence="3">GTP1</strain>
    </source>
</reference>
<dbReference type="InterPro" id="IPR021478">
    <property type="entry name" value="DUF3131"/>
</dbReference>
<keyword evidence="1" id="KW-1133">Transmembrane helix</keyword>
<feature type="domain" description="DUF3131" evidence="2">
    <location>
        <begin position="73"/>
        <end position="440"/>
    </location>
</feature>
<protein>
    <submittedName>
        <fullName evidence="3">DUF3131 domain-containing protein</fullName>
    </submittedName>
</protein>
<proteinExistence type="predicted"/>
<evidence type="ECO:0000256" key="1">
    <source>
        <dbReference type="SAM" id="Phobius"/>
    </source>
</evidence>
<dbReference type="AlphaFoldDB" id="A0A923S1Z5"/>
<name>A0A923S1Z5_9BURK</name>
<dbReference type="RefSeq" id="WP_187080689.1">
    <property type="nucleotide sequence ID" value="NZ_JACORU010000002.1"/>
</dbReference>
<dbReference type="Pfam" id="PF11329">
    <property type="entry name" value="DUF3131"/>
    <property type="match status" value="1"/>
</dbReference>
<feature type="transmembrane region" description="Helical" evidence="1">
    <location>
        <begin position="12"/>
        <end position="32"/>
    </location>
</feature>
<comment type="caution">
    <text evidence="3">The sequence shown here is derived from an EMBL/GenBank/DDBJ whole genome shotgun (WGS) entry which is preliminary data.</text>
</comment>
<keyword evidence="1" id="KW-0812">Transmembrane</keyword>
<evidence type="ECO:0000313" key="3">
    <source>
        <dbReference type="EMBL" id="MBC5764213.1"/>
    </source>
</evidence>
<keyword evidence="1" id="KW-0472">Membrane</keyword>
<sequence>MTDAQDSNWAKARSSIVWMLAIVVAFGAVWWIEKESGKELIAKTAAPPLPTLASSKDVPADPAPRPLTADELRYAKTAWTYFENNTDKTTGLTGAVDGFAGTTMWDAGSALMALLSAHELGLVDKARFDERMSRALASLAKLPLYAASLPNKSYDIRTLEMTDYNNKPSPNGVGWSAIDVGRLMVPLTTIAWRHPQHTPQARAVIARWKTGQLARGGQLFGMQAGTDGQAPQSLQEGRLGYEQYAARTFYLLGLDVEQALDWRPHLKLVDVEGVQVPVDAREPAKFGAQNFVVSEPFMLTGLELGFTGSGREAAWRVYRAQEARWRKTQQLTAVTEDHVDRAPWFVYNAVHSNGRNWVAASDKGEEAAALRNVSTKAAFAWHALYRNEYTQKLVAAVAPLNDPAKGWYAGLYEQGGQPNKAIAANTNAVILESLAYTTRGTLLSPR</sequence>
<dbReference type="EMBL" id="JACORU010000002">
    <property type="protein sequence ID" value="MBC5764213.1"/>
    <property type="molecule type" value="Genomic_DNA"/>
</dbReference>
<dbReference type="Proteomes" id="UP000596827">
    <property type="component" value="Unassembled WGS sequence"/>
</dbReference>
<evidence type="ECO:0000313" key="4">
    <source>
        <dbReference type="Proteomes" id="UP000596827"/>
    </source>
</evidence>